<comment type="caution">
    <text evidence="3">The sequence shown here is derived from an EMBL/GenBank/DDBJ whole genome shotgun (WGS) entry which is preliminary data.</text>
</comment>
<dbReference type="PANTHER" id="PTHR47485:SF1">
    <property type="entry name" value="THYLAKOID LUMENAL 17.4 KDA PROTEIN, CHLOROPLASTIC"/>
    <property type="match status" value="1"/>
</dbReference>
<organism evidence="3 4">
    <name type="scientific">Halorubrum ezzemoulense DSM 17463</name>
    <dbReference type="NCBI Taxonomy" id="1121945"/>
    <lineage>
        <taxon>Archaea</taxon>
        <taxon>Methanobacteriati</taxon>
        <taxon>Methanobacteriota</taxon>
        <taxon>Stenosarchaea group</taxon>
        <taxon>Halobacteria</taxon>
        <taxon>Halobacteriales</taxon>
        <taxon>Haloferacaceae</taxon>
        <taxon>Halorubrum</taxon>
    </lineage>
</organism>
<dbReference type="EMBL" id="NEDJ01000089">
    <property type="protein sequence ID" value="OSO92223.1"/>
    <property type="molecule type" value="Genomic_DNA"/>
</dbReference>
<dbReference type="Proteomes" id="UP000193587">
    <property type="component" value="Unassembled WGS sequence"/>
</dbReference>
<dbReference type="SUPFAM" id="SSF141571">
    <property type="entry name" value="Pentapeptide repeat-like"/>
    <property type="match status" value="2"/>
</dbReference>
<feature type="transmembrane region" description="Helical" evidence="2">
    <location>
        <begin position="435"/>
        <end position="455"/>
    </location>
</feature>
<dbReference type="Pfam" id="PF00805">
    <property type="entry name" value="Pentapeptide"/>
    <property type="match status" value="2"/>
</dbReference>
<evidence type="ECO:0000313" key="4">
    <source>
        <dbReference type="Proteomes" id="UP000193587"/>
    </source>
</evidence>
<dbReference type="Gene3D" id="2.160.20.80">
    <property type="entry name" value="E3 ubiquitin-protein ligase SopA"/>
    <property type="match status" value="2"/>
</dbReference>
<keyword evidence="1" id="KW-0677">Repeat</keyword>
<proteinExistence type="predicted"/>
<dbReference type="PANTHER" id="PTHR47485">
    <property type="entry name" value="THYLAKOID LUMENAL 17.4 KDA PROTEIN, CHLOROPLASTIC"/>
    <property type="match status" value="1"/>
</dbReference>
<evidence type="ECO:0000256" key="1">
    <source>
        <dbReference type="ARBA" id="ARBA00022737"/>
    </source>
</evidence>
<name>A0A1X4G8L2_HALEZ</name>
<accession>A0A1X4G8L2</accession>
<gene>
    <name evidence="3" type="ORF">B9H04_16135</name>
</gene>
<dbReference type="STRING" id="1121945.GCA_000421805_03246"/>
<keyword evidence="2" id="KW-0472">Membrane</keyword>
<evidence type="ECO:0000256" key="2">
    <source>
        <dbReference type="SAM" id="Phobius"/>
    </source>
</evidence>
<feature type="transmembrane region" description="Helical" evidence="2">
    <location>
        <begin position="406"/>
        <end position="429"/>
    </location>
</feature>
<feature type="transmembrane region" description="Helical" evidence="2">
    <location>
        <begin position="462"/>
        <end position="484"/>
    </location>
</feature>
<evidence type="ECO:0000313" key="3">
    <source>
        <dbReference type="EMBL" id="OSO92223.1"/>
    </source>
</evidence>
<keyword evidence="2" id="KW-0812">Transmembrane</keyword>
<dbReference type="RefSeq" id="WP_080508708.1">
    <property type="nucleotide sequence ID" value="NZ_ATXS01000037.1"/>
</dbReference>
<keyword evidence="2" id="KW-1133">Transmembrane helix</keyword>
<sequence>MSGGWGQCSFTLSAAEDNESQYRCTQPSMSDTGLCVWHCPESERPTDGFPDTVPPDTKLRGAELANATLRGVEFSAGVDLSDSTFAGATIRECDLARTELDGCDFTDASVVASTFQQAELSEARLDGFTAIDSSFEDAVLNQTVADAGVEFRNSNLDDVVFTRATVDSLTLDDTVATGIDLTETICGAIRATDTDLSDAILITTDVGDIRVEGCRVRGAVIRRTALDTGSFAMCDLRDATLNGTSAVSVEFDATRLSGARCRECTFNDASFRGADLSGTDLTDSDLTGSSLKNADLSGAVLDGATLQESDLSGVRLQDASINRSTRFPSLTELEQRGLEVPEMLGLYRTLVGLLEDEDLTDAAFRRRSEYYTLQRRQAQLDGQYGRYFGLLLNGVVTGHGQRPARVLTTSIVVVAYFAVVYTTIGIGVVPGETDLIGALVFSLQAFSPGVTTSVVEATRIGTMLVTIESTIGLVLLGVFAVLVAQRLQTL</sequence>
<protein>
    <recommendedName>
        <fullName evidence="5">Pentapeptide repeat-containing protein</fullName>
    </recommendedName>
</protein>
<dbReference type="AlphaFoldDB" id="A0A1X4G8L2"/>
<dbReference type="InterPro" id="IPR001646">
    <property type="entry name" value="5peptide_repeat"/>
</dbReference>
<evidence type="ECO:0008006" key="5">
    <source>
        <dbReference type="Google" id="ProtNLM"/>
    </source>
</evidence>
<reference evidence="3 4" key="1">
    <citation type="submission" date="2017-04" db="EMBL/GenBank/DDBJ databases">
        <title>MLSA of the genus Halorubrum.</title>
        <authorList>
            <person name="De La Haba R."/>
            <person name="Sanchez-Porro C."/>
            <person name="Infante-Dominguez C."/>
            <person name="Ventosa A."/>
        </authorList>
    </citation>
    <scope>NUCLEOTIDE SEQUENCE [LARGE SCALE GENOMIC DNA]</scope>
    <source>
        <strain evidence="3 4">DSM 17463</strain>
    </source>
</reference>